<dbReference type="EMBL" id="JAPQKH010000001">
    <property type="protein sequence ID" value="KAJ5116680.1"/>
    <property type="molecule type" value="Genomic_DNA"/>
</dbReference>
<name>A0A9W9GE91_9EURO</name>
<gene>
    <name evidence="2" type="ORF">N7456_001028</name>
</gene>
<reference evidence="2" key="2">
    <citation type="journal article" date="2023" name="IMA Fungus">
        <title>Comparative genomic study of the Penicillium genus elucidates a diverse pangenome and 15 lateral gene transfer events.</title>
        <authorList>
            <person name="Petersen C."/>
            <person name="Sorensen T."/>
            <person name="Nielsen M.R."/>
            <person name="Sondergaard T.E."/>
            <person name="Sorensen J.L."/>
            <person name="Fitzpatrick D.A."/>
            <person name="Frisvad J.C."/>
            <person name="Nielsen K.L."/>
        </authorList>
    </citation>
    <scope>NUCLEOTIDE SEQUENCE</scope>
    <source>
        <strain evidence="2">IBT 30069</strain>
    </source>
</reference>
<proteinExistence type="inferred from homology"/>
<comment type="similarity">
    <text evidence="1">Belongs to the ustYa family.</text>
</comment>
<protein>
    <recommendedName>
        <fullName evidence="4">Tat pathway signal sequence protein</fullName>
    </recommendedName>
</protein>
<sequence>MTEEEAAPYAPDLNKSPFSDDYHFEPDMFHSLHCLNAIRMDLDKAYYSIHHNHHHEELEEAIKNSTMFPHDWDRIHRDHCLDQLRQAIQCHGDLSPVPLYHYNDDPIGLGVGQVHTCRKWEPMRKWMDLRGAN</sequence>
<dbReference type="InterPro" id="IPR021765">
    <property type="entry name" value="UstYa-like"/>
</dbReference>
<dbReference type="PANTHER" id="PTHR33365">
    <property type="entry name" value="YALI0B05434P"/>
    <property type="match status" value="1"/>
</dbReference>
<dbReference type="AlphaFoldDB" id="A0A9W9GE91"/>
<accession>A0A9W9GE91</accession>
<evidence type="ECO:0000313" key="2">
    <source>
        <dbReference type="EMBL" id="KAJ5116680.1"/>
    </source>
</evidence>
<reference evidence="2" key="1">
    <citation type="submission" date="2022-11" db="EMBL/GenBank/DDBJ databases">
        <authorList>
            <person name="Petersen C."/>
        </authorList>
    </citation>
    <scope>NUCLEOTIDE SEQUENCE</scope>
    <source>
        <strain evidence="2">IBT 30069</strain>
    </source>
</reference>
<organism evidence="2 3">
    <name type="scientific">Penicillium angulare</name>
    <dbReference type="NCBI Taxonomy" id="116970"/>
    <lineage>
        <taxon>Eukaryota</taxon>
        <taxon>Fungi</taxon>
        <taxon>Dikarya</taxon>
        <taxon>Ascomycota</taxon>
        <taxon>Pezizomycotina</taxon>
        <taxon>Eurotiomycetes</taxon>
        <taxon>Eurotiomycetidae</taxon>
        <taxon>Eurotiales</taxon>
        <taxon>Aspergillaceae</taxon>
        <taxon>Penicillium</taxon>
    </lineage>
</organism>
<evidence type="ECO:0008006" key="4">
    <source>
        <dbReference type="Google" id="ProtNLM"/>
    </source>
</evidence>
<dbReference type="GO" id="GO:0043386">
    <property type="term" value="P:mycotoxin biosynthetic process"/>
    <property type="evidence" value="ECO:0007669"/>
    <property type="project" value="InterPro"/>
</dbReference>
<evidence type="ECO:0000256" key="1">
    <source>
        <dbReference type="ARBA" id="ARBA00035112"/>
    </source>
</evidence>
<evidence type="ECO:0000313" key="3">
    <source>
        <dbReference type="Proteomes" id="UP001149165"/>
    </source>
</evidence>
<dbReference type="Proteomes" id="UP001149165">
    <property type="component" value="Unassembled WGS sequence"/>
</dbReference>
<dbReference type="PANTHER" id="PTHR33365:SF6">
    <property type="entry name" value="OXIDASE USTYA"/>
    <property type="match status" value="1"/>
</dbReference>
<comment type="caution">
    <text evidence="2">The sequence shown here is derived from an EMBL/GenBank/DDBJ whole genome shotgun (WGS) entry which is preliminary data.</text>
</comment>
<dbReference type="Pfam" id="PF11807">
    <property type="entry name" value="UstYa"/>
    <property type="match status" value="1"/>
</dbReference>
<keyword evidence="3" id="KW-1185">Reference proteome</keyword>
<dbReference type="OrthoDB" id="3687641at2759"/>